<dbReference type="OrthoDB" id="9422159at2759"/>
<dbReference type="EMBL" id="BFAA01149860">
    <property type="protein sequence ID" value="GCB85351.1"/>
    <property type="molecule type" value="Genomic_DNA"/>
</dbReference>
<accession>A0A401QIZ7</accession>
<evidence type="ECO:0000313" key="2">
    <source>
        <dbReference type="EMBL" id="GCB85351.1"/>
    </source>
</evidence>
<reference evidence="2 3" key="1">
    <citation type="journal article" date="2018" name="Nat. Ecol. Evol.">
        <title>Shark genomes provide insights into elasmobranch evolution and the origin of vertebrates.</title>
        <authorList>
            <person name="Hara Y"/>
            <person name="Yamaguchi K"/>
            <person name="Onimaru K"/>
            <person name="Kadota M"/>
            <person name="Koyanagi M"/>
            <person name="Keeley SD"/>
            <person name="Tatsumi K"/>
            <person name="Tanaka K"/>
            <person name="Motone F"/>
            <person name="Kageyama Y"/>
            <person name="Nozu R"/>
            <person name="Adachi N"/>
            <person name="Nishimura O"/>
            <person name="Nakagawa R"/>
            <person name="Tanegashima C"/>
            <person name="Kiyatake I"/>
            <person name="Matsumoto R"/>
            <person name="Murakumo K"/>
            <person name="Nishida K"/>
            <person name="Terakita A"/>
            <person name="Kuratani S"/>
            <person name="Sato K"/>
            <person name="Hyodo S Kuraku.S."/>
        </authorList>
    </citation>
    <scope>NUCLEOTIDE SEQUENCE [LARGE SCALE GENOMIC DNA]</scope>
</reference>
<evidence type="ECO:0000313" key="3">
    <source>
        <dbReference type="Proteomes" id="UP000288216"/>
    </source>
</evidence>
<dbReference type="Pfam" id="PF02093">
    <property type="entry name" value="Gag_p30"/>
    <property type="match status" value="1"/>
</dbReference>
<keyword evidence="3" id="KW-1185">Reference proteome</keyword>
<comment type="caution">
    <text evidence="2">The sequence shown here is derived from an EMBL/GenBank/DDBJ whole genome shotgun (WGS) entry which is preliminary data.</text>
</comment>
<protein>
    <recommendedName>
        <fullName evidence="1">Core shell protein Gag P30 domain-containing protein</fullName>
    </recommendedName>
</protein>
<dbReference type="InterPro" id="IPR050462">
    <property type="entry name" value="Retroviral_Gag-Pol_poly"/>
</dbReference>
<dbReference type="InterPro" id="IPR003036">
    <property type="entry name" value="Gag_P30"/>
</dbReference>
<dbReference type="PANTHER" id="PTHR33166">
    <property type="entry name" value="GAG_P30 DOMAIN-CONTAINING PROTEIN"/>
    <property type="match status" value="1"/>
</dbReference>
<gene>
    <name evidence="2" type="ORF">scyTo_0026023</name>
</gene>
<dbReference type="AlphaFoldDB" id="A0A401QIZ7"/>
<feature type="domain" description="Core shell protein Gag P30" evidence="1">
    <location>
        <begin position="4"/>
        <end position="103"/>
    </location>
</feature>
<proteinExistence type="predicted"/>
<dbReference type="GO" id="GO:0019068">
    <property type="term" value="P:virion assembly"/>
    <property type="evidence" value="ECO:0007669"/>
    <property type="project" value="InterPro"/>
</dbReference>
<dbReference type="STRING" id="75743.A0A401QIZ7"/>
<evidence type="ECO:0000259" key="1">
    <source>
        <dbReference type="Pfam" id="PF02093"/>
    </source>
</evidence>
<dbReference type="OMA" id="VEKKWTR"/>
<dbReference type="Proteomes" id="UP000288216">
    <property type="component" value="Unassembled WGS sequence"/>
</dbReference>
<name>A0A401QIZ7_SCYTO</name>
<sequence length="135" mass="16014">MIDYRKIIVKGIRESVPKGQNFEKTFENRQEKDEAPAIFLQRLRRNIQQYSGIDPESDAGQQVLRANFVTKSWPDVKKKVEKLEDWNDKSMNELLKEAQKVYGRREDEKAKGKAKMMMQVVEQVVEKKWTRETPR</sequence>
<organism evidence="2 3">
    <name type="scientific">Scyliorhinus torazame</name>
    <name type="common">Cloudy catshark</name>
    <name type="synonym">Catulus torazame</name>
    <dbReference type="NCBI Taxonomy" id="75743"/>
    <lineage>
        <taxon>Eukaryota</taxon>
        <taxon>Metazoa</taxon>
        <taxon>Chordata</taxon>
        <taxon>Craniata</taxon>
        <taxon>Vertebrata</taxon>
        <taxon>Chondrichthyes</taxon>
        <taxon>Elasmobranchii</taxon>
        <taxon>Galeomorphii</taxon>
        <taxon>Galeoidea</taxon>
        <taxon>Carcharhiniformes</taxon>
        <taxon>Scyliorhinidae</taxon>
        <taxon>Scyliorhinus</taxon>
    </lineage>
</organism>